<dbReference type="GO" id="GO:0003677">
    <property type="term" value="F:DNA binding"/>
    <property type="evidence" value="ECO:0007669"/>
    <property type="project" value="UniProtKB-UniRule"/>
</dbReference>
<dbReference type="HAMAP" id="MF_00105">
    <property type="entry name" value="GreA_GreB"/>
    <property type="match status" value="1"/>
</dbReference>
<dbReference type="GO" id="GO:0006354">
    <property type="term" value="P:DNA-templated transcription elongation"/>
    <property type="evidence" value="ECO:0007669"/>
    <property type="project" value="TreeGrafter"/>
</dbReference>
<evidence type="ECO:0000313" key="7">
    <source>
        <dbReference type="EMBL" id="KGE04536.1"/>
    </source>
</evidence>
<dbReference type="Pfam" id="PF03449">
    <property type="entry name" value="GreA_GreB_N"/>
    <property type="match status" value="1"/>
</dbReference>
<name>A0A095XXR8_9GAMM</name>
<dbReference type="InterPro" id="IPR022691">
    <property type="entry name" value="Tscrpt_elong_fac_GreA/B_N"/>
</dbReference>
<dbReference type="FunFam" id="1.10.287.180:FF:000001">
    <property type="entry name" value="Transcription elongation factor GreA"/>
    <property type="match status" value="1"/>
</dbReference>
<proteinExistence type="inferred from homology"/>
<keyword evidence="8" id="KW-1185">Reference proteome</keyword>
<dbReference type="Proteomes" id="UP000029640">
    <property type="component" value="Unassembled WGS sequence"/>
</dbReference>
<dbReference type="AlphaFoldDB" id="A0A095XXR8"/>
<dbReference type="STRING" id="1265313.HRUBRA_00875"/>
<evidence type="ECO:0000259" key="5">
    <source>
        <dbReference type="Pfam" id="PF01272"/>
    </source>
</evidence>
<dbReference type="Gene3D" id="1.10.287.180">
    <property type="entry name" value="Transcription elongation factor, GreA/GreB, N-terminal domain"/>
    <property type="match status" value="1"/>
</dbReference>
<dbReference type="PANTHER" id="PTHR30437">
    <property type="entry name" value="TRANSCRIPTION ELONGATION FACTOR GREA"/>
    <property type="match status" value="1"/>
</dbReference>
<dbReference type="NCBIfam" id="TIGR01461">
    <property type="entry name" value="greB"/>
    <property type="match status" value="1"/>
</dbReference>
<dbReference type="Pfam" id="PF01272">
    <property type="entry name" value="GreA_GreB"/>
    <property type="match status" value="1"/>
</dbReference>
<comment type="similarity">
    <text evidence="4">Belongs to the GreA/GreB family. GreB subfamily.</text>
</comment>
<dbReference type="Gene3D" id="3.10.50.30">
    <property type="entry name" value="Transcription elongation factor, GreA/GreB, C-terminal domain"/>
    <property type="match status" value="1"/>
</dbReference>
<dbReference type="GO" id="GO:0032784">
    <property type="term" value="P:regulation of DNA-templated transcription elongation"/>
    <property type="evidence" value="ECO:0007669"/>
    <property type="project" value="UniProtKB-UniRule"/>
</dbReference>
<dbReference type="HAMAP" id="MF_00930">
    <property type="entry name" value="GreB"/>
    <property type="match status" value="1"/>
</dbReference>
<dbReference type="PIRSF" id="PIRSF006092">
    <property type="entry name" value="GreA_GreB"/>
    <property type="match status" value="1"/>
</dbReference>
<keyword evidence="3 4" id="KW-0804">Transcription</keyword>
<dbReference type="InterPro" id="IPR001437">
    <property type="entry name" value="Tscrpt_elong_fac_GreA/B_C"/>
</dbReference>
<dbReference type="OrthoDB" id="5511940at2"/>
<dbReference type="FunFam" id="3.10.50.30:FF:000001">
    <property type="entry name" value="Transcription elongation factor GreA"/>
    <property type="match status" value="1"/>
</dbReference>
<evidence type="ECO:0000313" key="8">
    <source>
        <dbReference type="Proteomes" id="UP000029640"/>
    </source>
</evidence>
<keyword evidence="7" id="KW-0648">Protein biosynthesis</keyword>
<dbReference type="PANTHER" id="PTHR30437:SF6">
    <property type="entry name" value="TRANSCRIPTION ELONGATION FACTOR GREB"/>
    <property type="match status" value="1"/>
</dbReference>
<keyword evidence="7" id="KW-0251">Elongation factor</keyword>
<comment type="function">
    <text evidence="4">Necessary for efficient RNA polymerase transcription elongation past template-encoded arresting sites. The arresting sites in DNA have the property of trapping a certain fraction of elongating RNA polymerases that pass through, resulting in locked ternary complexes. Cleavage of the nascent transcript by cleavage factors such as GreA or GreB allows the resumption of elongation from the new 3'terminus. GreB releases sequences of up to 9 nucleotides in length.</text>
</comment>
<dbReference type="NCBIfam" id="NF002506">
    <property type="entry name" value="PRK01885.1"/>
    <property type="match status" value="1"/>
</dbReference>
<evidence type="ECO:0000256" key="2">
    <source>
        <dbReference type="ARBA" id="ARBA00023125"/>
    </source>
</evidence>
<dbReference type="InterPro" id="IPR036805">
    <property type="entry name" value="Tscrpt_elong_fac_GreA/B_N_sf"/>
</dbReference>
<dbReference type="GO" id="GO:0003746">
    <property type="term" value="F:translation elongation factor activity"/>
    <property type="evidence" value="ECO:0007669"/>
    <property type="project" value="UniProtKB-KW"/>
</dbReference>
<dbReference type="GO" id="GO:0070063">
    <property type="term" value="F:RNA polymerase binding"/>
    <property type="evidence" value="ECO:0007669"/>
    <property type="project" value="InterPro"/>
</dbReference>
<dbReference type="InterPro" id="IPR023459">
    <property type="entry name" value="Tscrpt_elong_fac_GreA/B_fam"/>
</dbReference>
<evidence type="ECO:0000256" key="4">
    <source>
        <dbReference type="HAMAP-Rule" id="MF_00930"/>
    </source>
</evidence>
<feature type="domain" description="Transcription elongation factor GreA/GreB C-terminal" evidence="5">
    <location>
        <begin position="92"/>
        <end position="164"/>
    </location>
</feature>
<feature type="domain" description="Transcription elongation factor GreA/GreB N-terminal" evidence="6">
    <location>
        <begin position="14"/>
        <end position="83"/>
    </location>
</feature>
<dbReference type="PROSITE" id="PS00829">
    <property type="entry name" value="GREAB_1"/>
    <property type="match status" value="1"/>
</dbReference>
<comment type="caution">
    <text evidence="7">The sequence shown here is derived from an EMBL/GenBank/DDBJ whole genome shotgun (WGS) entry which is preliminary data.</text>
</comment>
<dbReference type="InterPro" id="IPR036953">
    <property type="entry name" value="GreA/GreB_C_sf"/>
</dbReference>
<dbReference type="PATRIC" id="fig|1265313.6.peg.868"/>
<dbReference type="eggNOG" id="COG0782">
    <property type="taxonomic scope" value="Bacteria"/>
</dbReference>
<dbReference type="InterPro" id="IPR018151">
    <property type="entry name" value="TF_GreA/GreB_CS"/>
</dbReference>
<keyword evidence="2 4" id="KW-0238">DNA-binding</keyword>
<keyword evidence="1 4" id="KW-0805">Transcription regulation</keyword>
<sequence length="170" mass="19338">MARYRPPRRRGTPLITPAGEAALRAELARLWKDERPQVTLAVHEAAKNGDRSENGDYIYGKRRLREIDSRVRFLNKRLEEVTVVDQPPADPEKIYFGAWVGLEDEDGEERIWRIVGPDEFDLARCEISIDAPMARALLGRRVDDEVVVEAPGGHRRYCVTAISYGEHAPC</sequence>
<protein>
    <recommendedName>
        <fullName evidence="4">Transcription elongation factor GreB</fullName>
    </recommendedName>
    <alternativeName>
        <fullName evidence="4">Transcript cleavage factor GreB</fullName>
    </alternativeName>
</protein>
<dbReference type="RefSeq" id="WP_035514570.1">
    <property type="nucleotide sequence ID" value="NZ_KN234749.1"/>
</dbReference>
<evidence type="ECO:0000256" key="3">
    <source>
        <dbReference type="ARBA" id="ARBA00023163"/>
    </source>
</evidence>
<dbReference type="HOGENOM" id="CLU_101379_3_0_6"/>
<gene>
    <name evidence="4" type="primary">greB</name>
    <name evidence="7" type="ORF">HRUBRA_00875</name>
</gene>
<dbReference type="SUPFAM" id="SSF46557">
    <property type="entry name" value="GreA transcript cleavage protein, N-terminal domain"/>
    <property type="match status" value="1"/>
</dbReference>
<dbReference type="EMBL" id="AUVB01000024">
    <property type="protein sequence ID" value="KGE04536.1"/>
    <property type="molecule type" value="Genomic_DNA"/>
</dbReference>
<organism evidence="7 8">
    <name type="scientific">Pseudohaliea rubra DSM 19751</name>
    <dbReference type="NCBI Taxonomy" id="1265313"/>
    <lineage>
        <taxon>Bacteria</taxon>
        <taxon>Pseudomonadati</taxon>
        <taxon>Pseudomonadota</taxon>
        <taxon>Gammaproteobacteria</taxon>
        <taxon>Cellvibrionales</taxon>
        <taxon>Halieaceae</taxon>
        <taxon>Pseudohaliea</taxon>
    </lineage>
</organism>
<reference evidence="7 8" key="1">
    <citation type="journal article" date="2014" name="Genome Announc.">
        <title>Genome Sequence of Gammaproteobacterial Pseudohaliea rubra Type Strain DSM 19751, Isolated from Coastal Seawater of the Mediterranean Sea.</title>
        <authorList>
            <person name="Spring S."/>
            <person name="Fiebig A."/>
            <person name="Riedel T."/>
            <person name="Goker M."/>
            <person name="Klenk H.P."/>
        </authorList>
    </citation>
    <scope>NUCLEOTIDE SEQUENCE [LARGE SCALE GENOMIC DNA]</scope>
    <source>
        <strain evidence="7 8">DSM 19751</strain>
    </source>
</reference>
<dbReference type="SUPFAM" id="SSF54534">
    <property type="entry name" value="FKBP-like"/>
    <property type="match status" value="1"/>
</dbReference>
<evidence type="ECO:0000259" key="6">
    <source>
        <dbReference type="Pfam" id="PF03449"/>
    </source>
</evidence>
<dbReference type="InterPro" id="IPR028624">
    <property type="entry name" value="Tscrpt_elong_fac_GreA/B"/>
</dbReference>
<dbReference type="InterPro" id="IPR006358">
    <property type="entry name" value="Tscrpt_elong_fac_GreB"/>
</dbReference>
<accession>A0A095XXR8</accession>
<evidence type="ECO:0000256" key="1">
    <source>
        <dbReference type="ARBA" id="ARBA00023015"/>
    </source>
</evidence>